<dbReference type="OrthoDB" id="9981437at2"/>
<dbReference type="RefSeq" id="WP_066354960.1">
    <property type="nucleotide sequence ID" value="NZ_LOED01000039.1"/>
</dbReference>
<dbReference type="InParanoid" id="A0A140L2S8"/>
<evidence type="ECO:0000313" key="1">
    <source>
        <dbReference type="EMBL" id="KXG74853.1"/>
    </source>
</evidence>
<organism evidence="1 2">
    <name type="scientific">Fervidicola ferrireducens</name>
    <dbReference type="NCBI Taxonomy" id="520764"/>
    <lineage>
        <taxon>Bacteria</taxon>
        <taxon>Bacillati</taxon>
        <taxon>Bacillota</taxon>
        <taxon>Clostridia</taxon>
        <taxon>Thermosediminibacterales</taxon>
        <taxon>Thermosediminibacteraceae</taxon>
        <taxon>Fervidicola</taxon>
    </lineage>
</organism>
<dbReference type="AlphaFoldDB" id="A0A140L2S8"/>
<sequence length="169" mass="19784">MIKKRIFLLTIVFLLILTNTVFAYDYEVQKLHRHTAWHADWGLKPHVFYTEYVADVYYGESLKWLPYHRVSAWRPSPYVFPDEVGNGMAIFMEVNAEVDGEEIDSLSPEYFDQYTAIISPDTIWYYGLESDMNMGWVDKSDSATATHVTLFLLEDWIPGSGTYYVSFEY</sequence>
<proteinExistence type="predicted"/>
<evidence type="ECO:0000313" key="2">
    <source>
        <dbReference type="Proteomes" id="UP000070427"/>
    </source>
</evidence>
<reference evidence="1 2" key="1">
    <citation type="submission" date="2015-12" db="EMBL/GenBank/DDBJ databases">
        <title>Draft genome sequnece of Fervidicola ferrireducens strain Y170.</title>
        <authorList>
            <person name="Patel B.K."/>
        </authorList>
    </citation>
    <scope>NUCLEOTIDE SEQUENCE [LARGE SCALE GENOMIC DNA]</scope>
    <source>
        <strain evidence="1 2">Y170</strain>
    </source>
</reference>
<dbReference type="Proteomes" id="UP000070427">
    <property type="component" value="Unassembled WGS sequence"/>
</dbReference>
<comment type="caution">
    <text evidence="1">The sequence shown here is derived from an EMBL/GenBank/DDBJ whole genome shotgun (WGS) entry which is preliminary data.</text>
</comment>
<accession>A0A140L2S8</accession>
<name>A0A140L2S8_9FIRM</name>
<dbReference type="EMBL" id="LOED01000039">
    <property type="protein sequence ID" value="KXG74853.1"/>
    <property type="molecule type" value="Genomic_DNA"/>
</dbReference>
<keyword evidence="2" id="KW-1185">Reference proteome</keyword>
<gene>
    <name evidence="1" type="ORF">AN618_21750</name>
</gene>
<protein>
    <submittedName>
        <fullName evidence="1">Uncharacterized protein</fullName>
    </submittedName>
</protein>